<evidence type="ECO:0000256" key="2">
    <source>
        <dbReference type="SAM" id="Phobius"/>
    </source>
</evidence>
<evidence type="ECO:0000313" key="3">
    <source>
        <dbReference type="EMBL" id="KAA8644019.1"/>
    </source>
</evidence>
<feature type="transmembrane region" description="Helical" evidence="2">
    <location>
        <begin position="6"/>
        <end position="24"/>
    </location>
</feature>
<feature type="compositionally biased region" description="Polar residues" evidence="1">
    <location>
        <begin position="153"/>
        <end position="183"/>
    </location>
</feature>
<dbReference type="RefSeq" id="XP_033423380.1">
    <property type="nucleotide sequence ID" value="XM_033572828.1"/>
</dbReference>
<feature type="compositionally biased region" description="Polar residues" evidence="1">
    <location>
        <begin position="106"/>
        <end position="117"/>
    </location>
</feature>
<organism evidence="4 5">
    <name type="scientific">Aspergillus tanneri</name>
    <dbReference type="NCBI Taxonomy" id="1220188"/>
    <lineage>
        <taxon>Eukaryota</taxon>
        <taxon>Fungi</taxon>
        <taxon>Dikarya</taxon>
        <taxon>Ascomycota</taxon>
        <taxon>Pezizomycotina</taxon>
        <taxon>Eurotiomycetes</taxon>
        <taxon>Eurotiomycetidae</taxon>
        <taxon>Eurotiales</taxon>
        <taxon>Aspergillaceae</taxon>
        <taxon>Aspergillus</taxon>
        <taxon>Aspergillus subgen. Circumdati</taxon>
    </lineage>
</organism>
<dbReference type="OrthoDB" id="10568848at2759"/>
<proteinExistence type="predicted"/>
<dbReference type="GeneID" id="54330917"/>
<keyword evidence="2" id="KW-0812">Transmembrane</keyword>
<feature type="region of interest" description="Disordered" evidence="1">
    <location>
        <begin position="50"/>
        <end position="212"/>
    </location>
</feature>
<sequence length="212" mass="23461">MNNNLIIATIVILALTGCACGWLYSLRWRSEVRDGLLEASADVRQRKMELRAISRGRAQRRTQERSQTRSSPQPARPSGSSKRKPKVVNVKKTQQRQKQPRQQQTYISTSEQDQWGSRNDGAAPAETTTENEWANADTSATQSTEGQPPADSEWSSNAGETGGSQTPDQPESSEWTADNQTQGGWHADDGMVQGEGNTTQKNNQQQSKGTNW</sequence>
<evidence type="ECO:0000313" key="5">
    <source>
        <dbReference type="Proteomes" id="UP000308092"/>
    </source>
</evidence>
<comment type="caution">
    <text evidence="4">The sequence shown here is derived from an EMBL/GenBank/DDBJ whole genome shotgun (WGS) entry which is preliminary data.</text>
</comment>
<dbReference type="EMBL" id="QUQM01000006">
    <property type="protein sequence ID" value="KAA8644019.1"/>
    <property type="molecule type" value="Genomic_DNA"/>
</dbReference>
<reference evidence="4 5" key="1">
    <citation type="submission" date="2019-03" db="EMBL/GenBank/DDBJ databases">
        <title>The genome sequence of a newly discovered highly antifungal drug resistant Aspergillus species, Aspergillus tanneri NIH 1004.</title>
        <authorList>
            <person name="Mounaud S."/>
            <person name="Singh I."/>
            <person name="Joardar V."/>
            <person name="Pakala S."/>
            <person name="Pakala S."/>
            <person name="Venepally P."/>
            <person name="Hoover J."/>
            <person name="Nierman W."/>
            <person name="Chung J."/>
            <person name="Losada L."/>
        </authorList>
    </citation>
    <scope>NUCLEOTIDE SEQUENCE [LARGE SCALE GENOMIC DNA]</scope>
    <source>
        <strain evidence="4 5">NIH1004</strain>
    </source>
</reference>
<keyword evidence="2" id="KW-0472">Membrane</keyword>
<evidence type="ECO:0000313" key="4">
    <source>
        <dbReference type="EMBL" id="THC95405.1"/>
    </source>
</evidence>
<keyword evidence="2" id="KW-1133">Transmembrane helix</keyword>
<keyword evidence="5" id="KW-1185">Reference proteome</keyword>
<feature type="compositionally biased region" description="Low complexity" evidence="1">
    <location>
        <begin position="194"/>
        <end position="212"/>
    </location>
</feature>
<dbReference type="Proteomes" id="UP000324241">
    <property type="component" value="Unassembled WGS sequence"/>
</dbReference>
<dbReference type="EMBL" id="SOSA01000159">
    <property type="protein sequence ID" value="THC95405.1"/>
    <property type="molecule type" value="Genomic_DNA"/>
</dbReference>
<evidence type="ECO:0000256" key="1">
    <source>
        <dbReference type="SAM" id="MobiDB-lite"/>
    </source>
</evidence>
<accession>A0A4S3JJE7</accession>
<dbReference type="VEuPathDB" id="FungiDB:EYZ11_005129"/>
<reference evidence="3 6" key="2">
    <citation type="submission" date="2019-08" db="EMBL/GenBank/DDBJ databases">
        <title>The genome sequence of a newly discovered highly antifungal drug resistant Aspergillus species, Aspergillus tanneri NIH 1004.</title>
        <authorList>
            <person name="Mounaud S."/>
            <person name="Singh I."/>
            <person name="Joardar V."/>
            <person name="Pakala S."/>
            <person name="Pakala S."/>
            <person name="Venepally P."/>
            <person name="Chung J.K."/>
            <person name="Losada L."/>
            <person name="Nierman W.C."/>
        </authorList>
    </citation>
    <scope>NUCLEOTIDE SEQUENCE [LARGE SCALE GENOMIC DNA]</scope>
    <source>
        <strain evidence="3 6">NIH1004</strain>
    </source>
</reference>
<name>A0A4S3JJE7_9EURO</name>
<gene>
    <name evidence="3" type="ORF">ATNIH1004_008215</name>
    <name evidence="4" type="ORF">EYZ11_005129</name>
</gene>
<dbReference type="AlphaFoldDB" id="A0A4S3JJE7"/>
<evidence type="ECO:0000313" key="6">
    <source>
        <dbReference type="Proteomes" id="UP000324241"/>
    </source>
</evidence>
<protein>
    <submittedName>
        <fullName evidence="4">Uncharacterized protein</fullName>
    </submittedName>
</protein>
<feature type="compositionally biased region" description="Polar residues" evidence="1">
    <location>
        <begin position="126"/>
        <end position="146"/>
    </location>
</feature>
<dbReference type="Proteomes" id="UP000308092">
    <property type="component" value="Unassembled WGS sequence"/>
</dbReference>